<reference evidence="7 8" key="1">
    <citation type="submission" date="2019-07" db="EMBL/GenBank/DDBJ databases">
        <title>Genomes of Cafeteria roenbergensis.</title>
        <authorList>
            <person name="Fischer M.G."/>
            <person name="Hackl T."/>
            <person name="Roman M."/>
        </authorList>
    </citation>
    <scope>NUCLEOTIDE SEQUENCE [LARGE SCALE GENOMIC DNA]</scope>
    <source>
        <strain evidence="4 8">BVI</strain>
        <strain evidence="5 10">Cflag</strain>
        <strain evidence="6 7">E4-10P</strain>
        <strain evidence="3 9">RCC970-E3</strain>
    </source>
</reference>
<dbReference type="EMBL" id="VLTM01000053">
    <property type="protein sequence ID" value="KAA0159454.1"/>
    <property type="molecule type" value="Genomic_DNA"/>
</dbReference>
<evidence type="ECO:0000313" key="8">
    <source>
        <dbReference type="Proteomes" id="UP000323011"/>
    </source>
</evidence>
<dbReference type="InterPro" id="IPR001849">
    <property type="entry name" value="PH_domain"/>
</dbReference>
<name>A0A5A8C5J5_CAFRO</name>
<dbReference type="PANTHER" id="PTHR14336">
    <property type="entry name" value="TANDEM PH DOMAIN CONTAINING PROTEIN"/>
    <property type="match status" value="1"/>
</dbReference>
<evidence type="ECO:0000313" key="7">
    <source>
        <dbReference type="Proteomes" id="UP000322899"/>
    </source>
</evidence>
<dbReference type="InterPro" id="IPR051707">
    <property type="entry name" value="PI-Interact_SigTrans_Reg"/>
</dbReference>
<dbReference type="InterPro" id="IPR011993">
    <property type="entry name" value="PH-like_dom_sf"/>
</dbReference>
<sequence length="139" mass="15355">MASAAVTGARPDHHGWLTKQSDWLRDWRRRFFELRGDTLSFSKGEGSEPHGTIDLKTCLTVKSAGDKCGRKHAFEVATAQRVFFMCADSEKDKDEWIGAIGRAIVRFAASTGLGDHEDDDEDDDEEDDDVYGSNAGGDL</sequence>
<dbReference type="SMART" id="SM00233">
    <property type="entry name" value="PH"/>
    <property type="match status" value="1"/>
</dbReference>
<dbReference type="EMBL" id="VLTN01000028">
    <property type="protein sequence ID" value="KAA0151216.1"/>
    <property type="molecule type" value="Genomic_DNA"/>
</dbReference>
<dbReference type="Gene3D" id="2.30.29.30">
    <property type="entry name" value="Pleckstrin-homology domain (PH domain)/Phosphotyrosine-binding domain (PTB)"/>
    <property type="match status" value="1"/>
</dbReference>
<dbReference type="Proteomes" id="UP000323011">
    <property type="component" value="Unassembled WGS sequence"/>
</dbReference>
<dbReference type="EMBL" id="VLTO01000023">
    <property type="protein sequence ID" value="KAA0174386.1"/>
    <property type="molecule type" value="Genomic_DNA"/>
</dbReference>
<accession>A0A5A8C5J5</accession>
<evidence type="ECO:0000313" key="5">
    <source>
        <dbReference type="EMBL" id="KAA0159454.1"/>
    </source>
</evidence>
<dbReference type="Proteomes" id="UP000322899">
    <property type="component" value="Unassembled WGS sequence"/>
</dbReference>
<keyword evidence="8" id="KW-1185">Reference proteome</keyword>
<dbReference type="PANTHER" id="PTHR14336:SF8">
    <property type="entry name" value="PROTEIN OPY1"/>
    <property type="match status" value="1"/>
</dbReference>
<protein>
    <recommendedName>
        <fullName evidence="2">PH domain-containing protein</fullName>
    </recommendedName>
</protein>
<dbReference type="OrthoDB" id="185175at2759"/>
<evidence type="ECO:0000313" key="4">
    <source>
        <dbReference type="EMBL" id="KAA0151216.1"/>
    </source>
</evidence>
<evidence type="ECO:0000256" key="1">
    <source>
        <dbReference type="SAM" id="MobiDB-lite"/>
    </source>
</evidence>
<dbReference type="SUPFAM" id="SSF50729">
    <property type="entry name" value="PH domain-like"/>
    <property type="match status" value="1"/>
</dbReference>
<dbReference type="AlphaFoldDB" id="A0A5A8C5J5"/>
<evidence type="ECO:0000259" key="2">
    <source>
        <dbReference type="PROSITE" id="PS50003"/>
    </source>
</evidence>
<feature type="compositionally biased region" description="Acidic residues" evidence="1">
    <location>
        <begin position="116"/>
        <end position="130"/>
    </location>
</feature>
<gene>
    <name evidence="6" type="ORF">FNF27_04179</name>
    <name evidence="3" type="ORF">FNF28_07456</name>
    <name evidence="4" type="ORF">FNF29_04692</name>
    <name evidence="5" type="ORF">FNF31_04820</name>
</gene>
<dbReference type="Proteomes" id="UP000325113">
    <property type="component" value="Unassembled WGS sequence"/>
</dbReference>
<evidence type="ECO:0000313" key="3">
    <source>
        <dbReference type="EMBL" id="KAA0148306.1"/>
    </source>
</evidence>
<dbReference type="EMBL" id="VLTL01000265">
    <property type="protein sequence ID" value="KAA0148306.1"/>
    <property type="molecule type" value="Genomic_DNA"/>
</dbReference>
<evidence type="ECO:0000313" key="9">
    <source>
        <dbReference type="Proteomes" id="UP000324907"/>
    </source>
</evidence>
<organism evidence="3 9">
    <name type="scientific">Cafeteria roenbergensis</name>
    <name type="common">Marine flagellate</name>
    <dbReference type="NCBI Taxonomy" id="33653"/>
    <lineage>
        <taxon>Eukaryota</taxon>
        <taxon>Sar</taxon>
        <taxon>Stramenopiles</taxon>
        <taxon>Bigyra</taxon>
        <taxon>Opalozoa</taxon>
        <taxon>Bicosoecida</taxon>
        <taxon>Cafeteriaceae</taxon>
        <taxon>Cafeteria</taxon>
    </lineage>
</organism>
<feature type="domain" description="PH" evidence="2">
    <location>
        <begin position="10"/>
        <end position="105"/>
    </location>
</feature>
<dbReference type="OMA" id="SECLTVR"/>
<dbReference type="FunFam" id="2.30.29.30:FF:000286">
    <property type="entry name" value="PH-protein kinase domain containing protein"/>
    <property type="match status" value="1"/>
</dbReference>
<evidence type="ECO:0000313" key="6">
    <source>
        <dbReference type="EMBL" id="KAA0174386.1"/>
    </source>
</evidence>
<feature type="region of interest" description="Disordered" evidence="1">
    <location>
        <begin position="113"/>
        <end position="139"/>
    </location>
</feature>
<comment type="caution">
    <text evidence="3">The sequence shown here is derived from an EMBL/GenBank/DDBJ whole genome shotgun (WGS) entry which is preliminary data.</text>
</comment>
<proteinExistence type="predicted"/>
<dbReference type="Proteomes" id="UP000324907">
    <property type="component" value="Unassembled WGS sequence"/>
</dbReference>
<dbReference type="Pfam" id="PF00169">
    <property type="entry name" value="PH"/>
    <property type="match status" value="1"/>
</dbReference>
<dbReference type="PROSITE" id="PS50003">
    <property type="entry name" value="PH_DOMAIN"/>
    <property type="match status" value="1"/>
</dbReference>
<evidence type="ECO:0000313" key="10">
    <source>
        <dbReference type="Proteomes" id="UP000325113"/>
    </source>
</evidence>